<keyword evidence="9" id="KW-0472">Membrane</keyword>
<dbReference type="Pfam" id="PF13796">
    <property type="entry name" value="Sensor"/>
    <property type="match status" value="1"/>
</dbReference>
<dbReference type="Gene3D" id="3.30.565.10">
    <property type="entry name" value="Histidine kinase-like ATPase, C-terminal domain"/>
    <property type="match status" value="1"/>
</dbReference>
<dbReference type="CDD" id="cd16917">
    <property type="entry name" value="HATPase_UhpB-NarQ-NarX-like"/>
    <property type="match status" value="1"/>
</dbReference>
<dbReference type="InterPro" id="IPR050482">
    <property type="entry name" value="Sensor_HK_TwoCompSys"/>
</dbReference>
<feature type="domain" description="Histidine kinase/HSP90-like ATPase" evidence="10">
    <location>
        <begin position="338"/>
        <end position="424"/>
    </location>
</feature>
<protein>
    <recommendedName>
        <fullName evidence="2">histidine kinase</fullName>
        <ecNumber evidence="2">2.7.13.3</ecNumber>
    </recommendedName>
</protein>
<keyword evidence="3" id="KW-0597">Phosphoprotein</keyword>
<dbReference type="EC" id="2.7.13.3" evidence="2"/>
<evidence type="ECO:0000256" key="8">
    <source>
        <dbReference type="ARBA" id="ARBA00023012"/>
    </source>
</evidence>
<evidence type="ECO:0000256" key="9">
    <source>
        <dbReference type="SAM" id="Phobius"/>
    </source>
</evidence>
<dbReference type="OrthoDB" id="3217947at2"/>
<dbReference type="Gene3D" id="1.20.5.1930">
    <property type="match status" value="1"/>
</dbReference>
<feature type="domain" description="Putative sensor" evidence="12">
    <location>
        <begin position="34"/>
        <end position="208"/>
    </location>
</feature>
<feature type="transmembrane region" description="Helical" evidence="9">
    <location>
        <begin position="26"/>
        <end position="44"/>
    </location>
</feature>
<evidence type="ECO:0000259" key="12">
    <source>
        <dbReference type="Pfam" id="PF13796"/>
    </source>
</evidence>
<dbReference type="GO" id="GO:0016020">
    <property type="term" value="C:membrane"/>
    <property type="evidence" value="ECO:0007669"/>
    <property type="project" value="InterPro"/>
</dbReference>
<dbReference type="InterPro" id="IPR011712">
    <property type="entry name" value="Sig_transdc_His_kin_sub3_dim/P"/>
</dbReference>
<evidence type="ECO:0000256" key="1">
    <source>
        <dbReference type="ARBA" id="ARBA00000085"/>
    </source>
</evidence>
<dbReference type="PANTHER" id="PTHR24421:SF10">
    <property type="entry name" value="NITRATE_NITRITE SENSOR PROTEIN NARQ"/>
    <property type="match status" value="1"/>
</dbReference>
<dbReference type="EMBL" id="SDPQ02000003">
    <property type="protein sequence ID" value="KAA1395293.1"/>
    <property type="molecule type" value="Genomic_DNA"/>
</dbReference>
<keyword evidence="14" id="KW-1185">Reference proteome</keyword>
<evidence type="ECO:0000259" key="10">
    <source>
        <dbReference type="Pfam" id="PF02518"/>
    </source>
</evidence>
<evidence type="ECO:0000256" key="7">
    <source>
        <dbReference type="ARBA" id="ARBA00022840"/>
    </source>
</evidence>
<dbReference type="SUPFAM" id="SSF55874">
    <property type="entry name" value="ATPase domain of HSP90 chaperone/DNA topoisomerase II/histidine kinase"/>
    <property type="match status" value="1"/>
</dbReference>
<accession>A0A5M4FA69</accession>
<comment type="catalytic activity">
    <reaction evidence="1">
        <text>ATP + protein L-histidine = ADP + protein N-phospho-L-histidine.</text>
        <dbReference type="EC" id="2.7.13.3"/>
    </reaction>
</comment>
<keyword evidence="6 13" id="KW-0418">Kinase</keyword>
<dbReference type="PANTHER" id="PTHR24421">
    <property type="entry name" value="NITRATE/NITRITE SENSOR PROTEIN NARX-RELATED"/>
    <property type="match status" value="1"/>
</dbReference>
<dbReference type="Pfam" id="PF07730">
    <property type="entry name" value="HisKA_3"/>
    <property type="match status" value="1"/>
</dbReference>
<evidence type="ECO:0000256" key="4">
    <source>
        <dbReference type="ARBA" id="ARBA00022679"/>
    </source>
</evidence>
<evidence type="ECO:0000256" key="2">
    <source>
        <dbReference type="ARBA" id="ARBA00012438"/>
    </source>
</evidence>
<feature type="transmembrane region" description="Helical" evidence="9">
    <location>
        <begin position="130"/>
        <end position="155"/>
    </location>
</feature>
<keyword evidence="4" id="KW-0808">Transferase</keyword>
<dbReference type="Proteomes" id="UP000380867">
    <property type="component" value="Unassembled WGS sequence"/>
</dbReference>
<evidence type="ECO:0000313" key="14">
    <source>
        <dbReference type="Proteomes" id="UP000380867"/>
    </source>
</evidence>
<proteinExistence type="predicted"/>
<dbReference type="AlphaFoldDB" id="A0A5M4FA69"/>
<evidence type="ECO:0000256" key="5">
    <source>
        <dbReference type="ARBA" id="ARBA00022741"/>
    </source>
</evidence>
<evidence type="ECO:0000313" key="13">
    <source>
        <dbReference type="EMBL" id="KAA1395293.1"/>
    </source>
</evidence>
<keyword evidence="9" id="KW-0812">Transmembrane</keyword>
<dbReference type="GO" id="GO:0046983">
    <property type="term" value="F:protein dimerization activity"/>
    <property type="evidence" value="ECO:0007669"/>
    <property type="project" value="InterPro"/>
</dbReference>
<keyword evidence="8" id="KW-0902">Two-component regulatory system</keyword>
<keyword evidence="7" id="KW-0067">ATP-binding</keyword>
<comment type="caution">
    <text evidence="13">The sequence shown here is derived from an EMBL/GenBank/DDBJ whole genome shotgun (WGS) entry which is preliminary data.</text>
</comment>
<evidence type="ECO:0000259" key="11">
    <source>
        <dbReference type="Pfam" id="PF07730"/>
    </source>
</evidence>
<evidence type="ECO:0000256" key="3">
    <source>
        <dbReference type="ARBA" id="ARBA00022553"/>
    </source>
</evidence>
<dbReference type="Pfam" id="PF02518">
    <property type="entry name" value="HATPase_c"/>
    <property type="match status" value="1"/>
</dbReference>
<evidence type="ECO:0000256" key="6">
    <source>
        <dbReference type="ARBA" id="ARBA00022777"/>
    </source>
</evidence>
<feature type="transmembrane region" description="Helical" evidence="9">
    <location>
        <begin position="50"/>
        <end position="69"/>
    </location>
</feature>
<organism evidence="13 14">
    <name type="scientific">Aeromicrobium ginsengisoli</name>
    <dbReference type="NCBI Taxonomy" id="363867"/>
    <lineage>
        <taxon>Bacteria</taxon>
        <taxon>Bacillati</taxon>
        <taxon>Actinomycetota</taxon>
        <taxon>Actinomycetes</taxon>
        <taxon>Propionibacteriales</taxon>
        <taxon>Nocardioidaceae</taxon>
        <taxon>Aeromicrobium</taxon>
    </lineage>
</organism>
<dbReference type="InterPro" id="IPR036890">
    <property type="entry name" value="HATPase_C_sf"/>
</dbReference>
<keyword evidence="5" id="KW-0547">Nucleotide-binding</keyword>
<name>A0A5M4FA69_9ACTN</name>
<feature type="transmembrane region" description="Helical" evidence="9">
    <location>
        <begin position="175"/>
        <end position="197"/>
    </location>
</feature>
<dbReference type="RefSeq" id="WP_149689959.1">
    <property type="nucleotide sequence ID" value="NZ_SDPQ02000003.1"/>
</dbReference>
<feature type="domain" description="Signal transduction histidine kinase subgroup 3 dimerisation and phosphoacceptor" evidence="11">
    <location>
        <begin position="236"/>
        <end position="303"/>
    </location>
</feature>
<dbReference type="GO" id="GO:0000155">
    <property type="term" value="F:phosphorelay sensor kinase activity"/>
    <property type="evidence" value="ECO:0007669"/>
    <property type="project" value="InterPro"/>
</dbReference>
<reference evidence="13" key="1">
    <citation type="submission" date="2019-09" db="EMBL/GenBank/DDBJ databases">
        <authorList>
            <person name="Li J."/>
        </authorList>
    </citation>
    <scope>NUCLEOTIDE SEQUENCE [LARGE SCALE GENOMIC DNA]</scope>
    <source>
        <strain evidence="13">JCM 14732</strain>
    </source>
</reference>
<gene>
    <name evidence="13" type="ORF">ESP70_014085</name>
</gene>
<dbReference type="InterPro" id="IPR003594">
    <property type="entry name" value="HATPase_dom"/>
</dbReference>
<keyword evidence="9" id="KW-1133">Transmembrane helix</keyword>
<dbReference type="GO" id="GO:0005524">
    <property type="term" value="F:ATP binding"/>
    <property type="evidence" value="ECO:0007669"/>
    <property type="project" value="UniProtKB-KW"/>
</dbReference>
<dbReference type="InterPro" id="IPR025828">
    <property type="entry name" value="Put_sensor_dom"/>
</dbReference>
<sequence length="438" mass="47092">MSTTAPATSPFEGESFFAGLSRRLKLSVLSVAYVLLAVPALVLLCVLTTALGVAIVGVGMALLLIFVPLNQQLANVHRRLAGRILGIRIERPYLPTKSVSGFGLLKRWVADPARWRDFAWTYMSVTVGWALAWISFGLALGVLWYLVFPFVYWVTPSNVFNQNYGIYTLDTQHEAFYEWGFLLVAFSLWWWLLPVLMRWRAELDRAMLSPTREFLEQRVAEVSQSRAETIDHSAAELRRIERDLHDGAQARLVALGMNLGMAEEMLAKNPEGAAAMLAEARAVTTSALGDLRSVVRGIHPPVLADRGLAGAIQALALDMSLPVSVMINLAGRPAAPVESALYFATSELLANIGKHSGATRAVIEVTHDGEALKVLVEDDGTGGASVNAGTGLAGVARRLAAFDGTMDVVSPVGGPTVVTLEVPCALSSPKISPSSGTA</sequence>